<sequence>MSRILKTHSCTEMSTLFLLWPSQKISQLSCNRNKWTPILPLKADAPLPPSLIIPTLLQWRTVQEPLWVQEEETQWACIFLPTFFTSLPSQHQTPSQTPQKTSTIIPLLHKILLW</sequence>
<reference evidence="1" key="1">
    <citation type="submission" date="2012-08" db="EMBL/GenBank/DDBJ databases">
        <title>Cassytha pubescens and C. glabella (Lauraceae) are not disjunctly distributed between Australia and the Ryukyu Archipelago of Japan - evidence from morphological and molecular data.</title>
        <authorList>
            <person name="Kokubugata G."/>
            <person name="Nakamura K."/>
            <person name="Forster P.I."/>
            <person name="Wilson G.W."/>
            <person name="Holland A.E."/>
            <person name="Hirayama Y."/>
            <person name="Yokota M."/>
        </authorList>
    </citation>
    <scope>NUCLEOTIDE SEQUENCE</scope>
    <source>
        <strain evidence="1">K-LV1</strain>
    </source>
</reference>
<gene>
    <name evidence="1" type="ORF">wssv_03810</name>
</gene>
<reference evidence="3" key="2">
    <citation type="submission" date="2012-08" db="EMBL/GenBank/DDBJ databases">
        <authorList>
            <person name="Choi T.-J."/>
        </authorList>
    </citation>
    <scope>NUCLEOTIDE SEQUENCE [LARGE SCALE GENOMIC DNA]</scope>
    <source>
        <strain evidence="3">K-LV1</strain>
    </source>
</reference>
<dbReference type="EMBL" id="MF768985">
    <property type="protein sequence ID" value="ATU83583.1"/>
    <property type="molecule type" value="Genomic_DNA"/>
</dbReference>
<evidence type="ECO:0000313" key="2">
    <source>
        <dbReference type="EMBL" id="ATU83583.1"/>
    </source>
</evidence>
<dbReference type="Proteomes" id="UP000267516">
    <property type="component" value="Segment"/>
</dbReference>
<name>K7WHV1_9VIRU</name>
<proteinExistence type="predicted"/>
<accession>K7WHV1</accession>
<reference evidence="2" key="3">
    <citation type="journal article" date="2018" name="Aquaculture">
        <title>Complete genome sequence of a white spot syndrome virus associated with a disease incursion in Australia.</title>
        <authorList>
            <person name="Oakey J."/>
            <person name="Smith C.S."/>
        </authorList>
    </citation>
    <scope>NUCLEOTIDE SEQUENCE [LARGE SCALE GENOMIC DNA]</scope>
    <source>
        <strain evidence="2">WSSV-AU</strain>
    </source>
</reference>
<dbReference type="Proteomes" id="UP000277283">
    <property type="component" value="Segment"/>
</dbReference>
<evidence type="ECO:0000313" key="3">
    <source>
        <dbReference type="Proteomes" id="UP000277283"/>
    </source>
</evidence>
<protein>
    <submittedName>
        <fullName evidence="2">ORF416</fullName>
    </submittedName>
    <submittedName>
        <fullName evidence="1">Wsv381</fullName>
    </submittedName>
</protein>
<organism evidence="1 3">
    <name type="scientific">White spot syndrome virus</name>
    <dbReference type="NCBI Taxonomy" id="342409"/>
    <lineage>
        <taxon>Viruses</taxon>
        <taxon>Viruses incertae sedis</taxon>
        <taxon>Naldaviricetes</taxon>
        <taxon>Nimaviridae</taxon>
        <taxon>Whispovirus</taxon>
    </lineage>
</organism>
<evidence type="ECO:0000313" key="1">
    <source>
        <dbReference type="EMBL" id="AFX59758.1"/>
    </source>
</evidence>
<dbReference type="EMBL" id="JX515788">
    <property type="protein sequence ID" value="AFX59758.1"/>
    <property type="molecule type" value="Genomic_DNA"/>
</dbReference>